<dbReference type="Proteomes" id="UP000095767">
    <property type="component" value="Unassembled WGS sequence"/>
</dbReference>
<organism evidence="2 3">
    <name type="scientific">Dichanthelium oligosanthes</name>
    <dbReference type="NCBI Taxonomy" id="888268"/>
    <lineage>
        <taxon>Eukaryota</taxon>
        <taxon>Viridiplantae</taxon>
        <taxon>Streptophyta</taxon>
        <taxon>Embryophyta</taxon>
        <taxon>Tracheophyta</taxon>
        <taxon>Spermatophyta</taxon>
        <taxon>Magnoliopsida</taxon>
        <taxon>Liliopsida</taxon>
        <taxon>Poales</taxon>
        <taxon>Poaceae</taxon>
        <taxon>PACMAD clade</taxon>
        <taxon>Panicoideae</taxon>
        <taxon>Panicodae</taxon>
        <taxon>Paniceae</taxon>
        <taxon>Dichantheliinae</taxon>
        <taxon>Dichanthelium</taxon>
    </lineage>
</organism>
<evidence type="ECO:0000313" key="3">
    <source>
        <dbReference type="Proteomes" id="UP000095767"/>
    </source>
</evidence>
<comment type="caution">
    <text evidence="2">The sequence shown here is derived from an EMBL/GenBank/DDBJ whole genome shotgun (WGS) entry which is preliminary data.</text>
</comment>
<dbReference type="AlphaFoldDB" id="A0A1E5WG34"/>
<keyword evidence="3" id="KW-1185">Reference proteome</keyword>
<reference evidence="2 3" key="1">
    <citation type="submission" date="2016-09" db="EMBL/GenBank/DDBJ databases">
        <title>The draft genome of Dichanthelium oligosanthes: A C3 panicoid grass species.</title>
        <authorList>
            <person name="Studer A.J."/>
            <person name="Schnable J.C."/>
            <person name="Brutnell T.P."/>
        </authorList>
    </citation>
    <scope>NUCLEOTIDE SEQUENCE [LARGE SCALE GENOMIC DNA]</scope>
    <source>
        <strain evidence="3">cv. Kellogg 1175</strain>
        <tissue evidence="2">Leaf</tissue>
    </source>
</reference>
<sequence length="203" mass="21906">MADARHPNPIVAGLIDDLTGRLRDVDAVQRHLDLVRAENAALYAEAAAQLVLARRLLLGAVIDAAARRAFPESESKPEEEAELVLVTDDPEVAARTAAYLEAVAHVERVQHRELLLIDALGFLLVARAFSFALTRAHLLPGVLLTVAAAYALAYAASWGAVVPGPASLLRISVLLLCLNSSSGSRWWVIWPSEVVQRPDKLLA</sequence>
<name>A0A1E5WG34_9POAL</name>
<evidence type="ECO:0000313" key="2">
    <source>
        <dbReference type="EMBL" id="OEL36110.1"/>
    </source>
</evidence>
<keyword evidence="1" id="KW-0812">Transmembrane</keyword>
<dbReference type="EMBL" id="LWDX02010084">
    <property type="protein sequence ID" value="OEL36110.1"/>
    <property type="molecule type" value="Genomic_DNA"/>
</dbReference>
<dbReference type="OrthoDB" id="696827at2759"/>
<feature type="transmembrane region" description="Helical" evidence="1">
    <location>
        <begin position="138"/>
        <end position="156"/>
    </location>
</feature>
<accession>A0A1E5WG34</accession>
<evidence type="ECO:0000256" key="1">
    <source>
        <dbReference type="SAM" id="Phobius"/>
    </source>
</evidence>
<keyword evidence="1" id="KW-0472">Membrane</keyword>
<keyword evidence="1" id="KW-1133">Transmembrane helix</keyword>
<protein>
    <submittedName>
        <fullName evidence="2">Uncharacterized protein</fullName>
    </submittedName>
</protein>
<gene>
    <name evidence="2" type="ORF">BAE44_0002871</name>
</gene>
<proteinExistence type="predicted"/>